<comment type="function">
    <text evidence="6">Component of the NOP7 complex, which is required for maturation of the 25S and 5.8S ribosomal RNAs and formation of the 60S ribosome.</text>
</comment>
<name>A0A9P6NPD1_9BASI</name>
<keyword evidence="3 7" id="KW-0853">WD repeat</keyword>
<dbReference type="InterPro" id="IPR001680">
    <property type="entry name" value="WD40_rpt"/>
</dbReference>
<feature type="compositionally biased region" description="Polar residues" evidence="8">
    <location>
        <begin position="70"/>
        <end position="79"/>
    </location>
</feature>
<dbReference type="InterPro" id="IPR036322">
    <property type="entry name" value="WD40_repeat_dom_sf"/>
</dbReference>
<evidence type="ECO:0000313" key="10">
    <source>
        <dbReference type="EMBL" id="KAG0150825.1"/>
    </source>
</evidence>
<feature type="compositionally biased region" description="Polar residues" evidence="8">
    <location>
        <begin position="20"/>
        <end position="36"/>
    </location>
</feature>
<dbReference type="Pfam" id="PF08145">
    <property type="entry name" value="BOP1NT"/>
    <property type="match status" value="1"/>
</dbReference>
<dbReference type="HAMAP" id="MF_03027">
    <property type="entry name" value="BOP1"/>
    <property type="match status" value="1"/>
</dbReference>
<feature type="compositionally biased region" description="Low complexity" evidence="8">
    <location>
        <begin position="88"/>
        <end position="98"/>
    </location>
</feature>
<dbReference type="Pfam" id="PF00400">
    <property type="entry name" value="WD40"/>
    <property type="match status" value="1"/>
</dbReference>
<dbReference type="GO" id="GO:0043021">
    <property type="term" value="F:ribonucleoprotein complex binding"/>
    <property type="evidence" value="ECO:0007669"/>
    <property type="project" value="UniProtKB-UniRule"/>
</dbReference>
<dbReference type="GO" id="GO:0030687">
    <property type="term" value="C:preribosome, large subunit precursor"/>
    <property type="evidence" value="ECO:0007669"/>
    <property type="project" value="UniProtKB-UniRule"/>
</dbReference>
<accession>A0A9P6NPD1</accession>
<dbReference type="InterPro" id="IPR012953">
    <property type="entry name" value="BOP1_N_dom"/>
</dbReference>
<dbReference type="FunFam" id="2.130.10.10:FF:000576">
    <property type="entry name" value="Ribosome biogenesis protein ERB1"/>
    <property type="match status" value="1"/>
</dbReference>
<reference evidence="10" key="1">
    <citation type="submission" date="2013-11" db="EMBL/GenBank/DDBJ databases">
        <title>Genome sequence of the fusiform rust pathogen reveals effectors for host alternation and coevolution with pine.</title>
        <authorList>
            <consortium name="DOE Joint Genome Institute"/>
            <person name="Smith K."/>
            <person name="Pendleton A."/>
            <person name="Kubisiak T."/>
            <person name="Anderson C."/>
            <person name="Salamov A."/>
            <person name="Aerts A."/>
            <person name="Riley R."/>
            <person name="Clum A."/>
            <person name="Lindquist E."/>
            <person name="Ence D."/>
            <person name="Campbell M."/>
            <person name="Kronenberg Z."/>
            <person name="Feau N."/>
            <person name="Dhillon B."/>
            <person name="Hamelin R."/>
            <person name="Burleigh J."/>
            <person name="Smith J."/>
            <person name="Yandell M."/>
            <person name="Nelson C."/>
            <person name="Grigoriev I."/>
            <person name="Davis J."/>
        </authorList>
    </citation>
    <scope>NUCLEOTIDE SEQUENCE</scope>
    <source>
        <strain evidence="10">G11</strain>
    </source>
</reference>
<evidence type="ECO:0000256" key="8">
    <source>
        <dbReference type="SAM" id="MobiDB-lite"/>
    </source>
</evidence>
<dbReference type="GO" id="GO:0000463">
    <property type="term" value="P:maturation of LSU-rRNA from tricistronic rRNA transcript (SSU-rRNA, 5.8S rRNA, LSU-rRNA)"/>
    <property type="evidence" value="ECO:0007669"/>
    <property type="project" value="UniProtKB-UniRule"/>
</dbReference>
<protein>
    <recommendedName>
        <fullName evidence="6">Ribosome biogenesis protein ERB1</fullName>
    </recommendedName>
    <alternativeName>
        <fullName evidence="6">Eukaryotic ribosome biogenesis protein 1</fullName>
    </alternativeName>
</protein>
<dbReference type="SUPFAM" id="SSF50978">
    <property type="entry name" value="WD40 repeat-like"/>
    <property type="match status" value="1"/>
</dbReference>
<dbReference type="PANTHER" id="PTHR17605">
    <property type="entry name" value="RIBOSOME BIOGENESIS PROTEIN BOP1 BLOCK OF PROLIFERATION 1 PROTEIN"/>
    <property type="match status" value="1"/>
</dbReference>
<comment type="subunit">
    <text evidence="6">Component of the NOP7 complex, composed of ERB1, NOP7 and YTM1. Within the NOP7 complex ERB1 appears to interact directly with NOP7 and YTM1. The NOP7 complex also associates with the 66S pre-ribosome.</text>
</comment>
<keyword evidence="5 6" id="KW-0539">Nucleus</keyword>
<keyword evidence="1 6" id="KW-0690">Ribosome biogenesis</keyword>
<evidence type="ECO:0000259" key="9">
    <source>
        <dbReference type="SMART" id="SM01035"/>
    </source>
</evidence>
<dbReference type="EMBL" id="MU167217">
    <property type="protein sequence ID" value="KAG0150825.1"/>
    <property type="molecule type" value="Genomic_DNA"/>
</dbReference>
<evidence type="ECO:0000313" key="11">
    <source>
        <dbReference type="Proteomes" id="UP000886653"/>
    </source>
</evidence>
<evidence type="ECO:0000256" key="2">
    <source>
        <dbReference type="ARBA" id="ARBA00022552"/>
    </source>
</evidence>
<dbReference type="PROSITE" id="PS50294">
    <property type="entry name" value="WD_REPEATS_REGION"/>
    <property type="match status" value="1"/>
</dbReference>
<comment type="subcellular location">
    <subcellularLocation>
        <location evidence="6">Nucleus</location>
        <location evidence="6">Nucleolus</location>
    </subcellularLocation>
    <subcellularLocation>
        <location evidence="6">Nucleus</location>
        <location evidence="6">Nucleoplasm</location>
    </subcellularLocation>
</comment>
<dbReference type="SMART" id="SM01035">
    <property type="entry name" value="BOP1NT"/>
    <property type="match status" value="1"/>
</dbReference>
<keyword evidence="11" id="KW-1185">Reference proteome</keyword>
<keyword evidence="2 6" id="KW-0698">rRNA processing</keyword>
<dbReference type="GO" id="GO:0000466">
    <property type="term" value="P:maturation of 5.8S rRNA from tricistronic rRNA transcript (SSU-rRNA, 5.8S rRNA, LSU-rRNA)"/>
    <property type="evidence" value="ECO:0007669"/>
    <property type="project" value="UniProtKB-UniRule"/>
</dbReference>
<evidence type="ECO:0000256" key="4">
    <source>
        <dbReference type="ARBA" id="ARBA00022737"/>
    </source>
</evidence>
<feature type="repeat" description="WD" evidence="7">
    <location>
        <begin position="448"/>
        <end position="489"/>
    </location>
</feature>
<feature type="region of interest" description="Disordered" evidence="8">
    <location>
        <begin position="1"/>
        <end position="121"/>
    </location>
</feature>
<dbReference type="InterPro" id="IPR028598">
    <property type="entry name" value="BOP1/Erb1"/>
</dbReference>
<dbReference type="PANTHER" id="PTHR17605:SF0">
    <property type="entry name" value="RIBOSOME BIOGENESIS PROTEIN BOP1"/>
    <property type="match status" value="1"/>
</dbReference>
<dbReference type="GO" id="GO:0070545">
    <property type="term" value="C:PeBoW complex"/>
    <property type="evidence" value="ECO:0007669"/>
    <property type="project" value="TreeGrafter"/>
</dbReference>
<feature type="domain" description="BOP1 N-terminal" evidence="9">
    <location>
        <begin position="180"/>
        <end position="440"/>
    </location>
</feature>
<evidence type="ECO:0000256" key="3">
    <source>
        <dbReference type="ARBA" id="ARBA00022574"/>
    </source>
</evidence>
<comment type="similarity">
    <text evidence="6">Belongs to the WD repeat BOP1/ERB1 family.</text>
</comment>
<organism evidence="10 11">
    <name type="scientific">Cronartium quercuum f. sp. fusiforme G11</name>
    <dbReference type="NCBI Taxonomy" id="708437"/>
    <lineage>
        <taxon>Eukaryota</taxon>
        <taxon>Fungi</taxon>
        <taxon>Dikarya</taxon>
        <taxon>Basidiomycota</taxon>
        <taxon>Pucciniomycotina</taxon>
        <taxon>Pucciniomycetes</taxon>
        <taxon>Pucciniales</taxon>
        <taxon>Coleosporiaceae</taxon>
        <taxon>Cronartium</taxon>
    </lineage>
</organism>
<dbReference type="PROSITE" id="PS50082">
    <property type="entry name" value="WD_REPEATS_2"/>
    <property type="match status" value="1"/>
</dbReference>
<dbReference type="SMART" id="SM00320">
    <property type="entry name" value="WD40"/>
    <property type="match status" value="4"/>
</dbReference>
<evidence type="ECO:0000256" key="7">
    <source>
        <dbReference type="PROSITE-ProRule" id="PRU00221"/>
    </source>
</evidence>
<feature type="compositionally biased region" description="Acidic residues" evidence="8">
    <location>
        <begin position="39"/>
        <end position="69"/>
    </location>
</feature>
<dbReference type="Gene3D" id="2.130.10.10">
    <property type="entry name" value="YVTN repeat-like/Quinoprotein amine dehydrogenase"/>
    <property type="match status" value="1"/>
</dbReference>
<dbReference type="AlphaFoldDB" id="A0A9P6NPD1"/>
<dbReference type="GO" id="GO:0005654">
    <property type="term" value="C:nucleoplasm"/>
    <property type="evidence" value="ECO:0007669"/>
    <property type="project" value="UniProtKB-SubCell"/>
</dbReference>
<dbReference type="Proteomes" id="UP000886653">
    <property type="component" value="Unassembled WGS sequence"/>
</dbReference>
<comment type="caution">
    <text evidence="10">The sequence shown here is derived from an EMBL/GenBank/DDBJ whole genome shotgun (WGS) entry which is preliminary data.</text>
</comment>
<proteinExistence type="inferred from homology"/>
<dbReference type="InterPro" id="IPR015943">
    <property type="entry name" value="WD40/YVTN_repeat-like_dom_sf"/>
</dbReference>
<evidence type="ECO:0000256" key="6">
    <source>
        <dbReference type="HAMAP-Rule" id="MF_03027"/>
    </source>
</evidence>
<dbReference type="OrthoDB" id="5571054at2759"/>
<sequence>MEIESDDKVIPVSKSKGKQKSLTSGSSVQVAQAIQNSDSDSDSDESEDDGPFPELFLSDEGEPNAEDSEGSQSEDSISFSDEVDDAELGSLLDSSSESDPNEDLDTFISRSTSKPNEQEPEIETFGRHSIDYMKKARTKPSEFVDGISVKVWDEIEPGYGSESSTEDAANRIGNIPAHFYDDMPHIGYDIDGKKIMRPAKGDELDKFLAGVEDPTAWTSVEDKLLHKNVQLTDEELELIHKLAKAENPDAEFDPYEPMIEFFTGKGKEMTTPLSGKPEPKRRFIPSKWEHKKVMKIVRAIRQGRIIPNKPKVEKPQFYALWSNDDQPRAPGPMYMPAPKLKLPGHVESYNPPAEYLFDDEEKKQWEEADPSDRKIDFLPSKYTNLRLVPGYENFVQERFERCLDLYLAPRMLRRRPKLDISDPSELLPKLPSPKDLRPFPSVCSIEYVHENGARVRTVSIDPTGMWVATGSEDGEIRIWECKVGRCAMKWRLCGKETTPVYAVEWCPDPTKCILAAAVGGKVVMVSPLSVLSPSQATSTIEAAHAGFSTASDTPTISDAKWSRASEKDRDTGVLIEISVPGTPKQVTWHKRGDYLASVSSESANKSVLIHQLSKHQTQSPFKRTKGTVQKVTFHPLKPHLFVATQRYVRVYDLLGQTLMKTLQPGVRWISSLDVHPMGDNVVIGSYDKRLVWHDMDLSDRPYKTLRLELSSKSHSMR</sequence>
<evidence type="ECO:0000256" key="1">
    <source>
        <dbReference type="ARBA" id="ARBA00022517"/>
    </source>
</evidence>
<evidence type="ECO:0000256" key="5">
    <source>
        <dbReference type="ARBA" id="ARBA00023242"/>
    </source>
</evidence>
<keyword evidence="4" id="KW-0677">Repeat</keyword>
<gene>
    <name evidence="6" type="primary">ERB1</name>
    <name evidence="10" type="ORF">CROQUDRAFT_652091</name>
</gene>